<organism evidence="3 4">
    <name type="scientific">Nocardiopsis exhalans</name>
    <dbReference type="NCBI Taxonomy" id="163604"/>
    <lineage>
        <taxon>Bacteria</taxon>
        <taxon>Bacillati</taxon>
        <taxon>Actinomycetota</taxon>
        <taxon>Actinomycetes</taxon>
        <taxon>Streptosporangiales</taxon>
        <taxon>Nocardiopsidaceae</taxon>
        <taxon>Nocardiopsis</taxon>
    </lineage>
</organism>
<keyword evidence="2" id="KW-0812">Transmembrane</keyword>
<proteinExistence type="predicted"/>
<feature type="region of interest" description="Disordered" evidence="1">
    <location>
        <begin position="79"/>
        <end position="116"/>
    </location>
</feature>
<name>A0ABY5DD23_9ACTN</name>
<sequence length="402" mass="44437">MRLTLSNGGEIELSRAMVNAMGNTLTATGDRAWSCLDIDVALETAQALERRGLVTLSPQGPWFVTAAGLEVMDALELDTEKGDSEAPPTVDPAEASSDEIEKKSEIRPQKGVPPRRVTVHPDVSTNQAQRLQWAIRQGEQKDLVPTRLPKEYFGSPRMQLAIGVGVVVIVLGFLAWDIMLGIVAGIFCWVAVGQRYLWYRRELGIAVTQLRNNPFHVIEDYKGLYTTGEMLDREAKGMLGRAQAAVDTVLDSSLHREGLLLDEIRNRVVLVDTEWWIARDLYEQAQTRQRIDSAPAVGERSRQAAERARAALAKEAARVESRIRTLESYADRVRAAELEVRDRELAAELDAIADQAEQVGAVRPQNDESLSALIQAQELALEIAAFSDDRDTDGIVRQGGES</sequence>
<gene>
    <name evidence="3" type="ORF">NE857_10105</name>
</gene>
<protein>
    <submittedName>
        <fullName evidence="3">Uncharacterized protein</fullName>
    </submittedName>
</protein>
<keyword evidence="2" id="KW-0472">Membrane</keyword>
<feature type="compositionally biased region" description="Basic and acidic residues" evidence="1">
    <location>
        <begin position="99"/>
        <end position="108"/>
    </location>
</feature>
<accession>A0ABY5DD23</accession>
<keyword evidence="2" id="KW-1133">Transmembrane helix</keyword>
<evidence type="ECO:0000256" key="2">
    <source>
        <dbReference type="SAM" id="Phobius"/>
    </source>
</evidence>
<dbReference type="RefSeq" id="WP_254420758.1">
    <property type="nucleotide sequence ID" value="NZ_BAAAJB010000021.1"/>
</dbReference>
<dbReference type="EMBL" id="CP099837">
    <property type="protein sequence ID" value="USY21922.1"/>
    <property type="molecule type" value="Genomic_DNA"/>
</dbReference>
<evidence type="ECO:0000256" key="1">
    <source>
        <dbReference type="SAM" id="MobiDB-lite"/>
    </source>
</evidence>
<reference evidence="3" key="1">
    <citation type="submission" date="2022-06" db="EMBL/GenBank/DDBJ databases">
        <authorList>
            <person name="Ping M."/>
        </authorList>
    </citation>
    <scope>NUCLEOTIDE SEQUENCE</scope>
    <source>
        <strain evidence="3">JCM11759T</strain>
    </source>
</reference>
<keyword evidence="4" id="KW-1185">Reference proteome</keyword>
<evidence type="ECO:0000313" key="4">
    <source>
        <dbReference type="Proteomes" id="UP001055940"/>
    </source>
</evidence>
<feature type="transmembrane region" description="Helical" evidence="2">
    <location>
        <begin position="160"/>
        <end position="192"/>
    </location>
</feature>
<evidence type="ECO:0000313" key="3">
    <source>
        <dbReference type="EMBL" id="USY21922.1"/>
    </source>
</evidence>
<dbReference type="Proteomes" id="UP001055940">
    <property type="component" value="Chromosome"/>
</dbReference>